<evidence type="ECO:0000259" key="2">
    <source>
        <dbReference type="Pfam" id="PF01551"/>
    </source>
</evidence>
<proteinExistence type="predicted"/>
<dbReference type="InterPro" id="IPR050570">
    <property type="entry name" value="Cell_wall_metabolism_enzyme"/>
</dbReference>
<dbReference type="Pfam" id="PF01551">
    <property type="entry name" value="Peptidase_M23"/>
    <property type="match status" value="1"/>
</dbReference>
<dbReference type="CDD" id="cd12797">
    <property type="entry name" value="M23_peptidase"/>
    <property type="match status" value="1"/>
</dbReference>
<reference evidence="3" key="1">
    <citation type="submission" date="2022-04" db="EMBL/GenBank/DDBJ databases">
        <title>Mucilaginibacter sp. RS28 isolated from freshwater.</title>
        <authorList>
            <person name="Ko S.-R."/>
        </authorList>
    </citation>
    <scope>NUCLEOTIDE SEQUENCE</scope>
    <source>
        <strain evidence="3">RS28</strain>
    </source>
</reference>
<name>A0A9X1X680_9SPHI</name>
<organism evidence="3 4">
    <name type="scientific">Mucilaginibacter straminoryzae</name>
    <dbReference type="NCBI Taxonomy" id="2932774"/>
    <lineage>
        <taxon>Bacteria</taxon>
        <taxon>Pseudomonadati</taxon>
        <taxon>Bacteroidota</taxon>
        <taxon>Sphingobacteriia</taxon>
        <taxon>Sphingobacteriales</taxon>
        <taxon>Sphingobacteriaceae</taxon>
        <taxon>Mucilaginibacter</taxon>
    </lineage>
</organism>
<dbReference type="PANTHER" id="PTHR21666">
    <property type="entry name" value="PEPTIDASE-RELATED"/>
    <property type="match status" value="1"/>
</dbReference>
<dbReference type="SUPFAM" id="SSF51261">
    <property type="entry name" value="Duplicated hybrid motif"/>
    <property type="match status" value="1"/>
</dbReference>
<keyword evidence="4" id="KW-1185">Reference proteome</keyword>
<dbReference type="InterPro" id="IPR011055">
    <property type="entry name" value="Dup_hybrid_motif"/>
</dbReference>
<dbReference type="RefSeq" id="WP_245130895.1">
    <property type="nucleotide sequence ID" value="NZ_JALJEJ010000006.1"/>
</dbReference>
<keyword evidence="1" id="KW-0732">Signal</keyword>
<feature type="domain" description="M23ase beta-sheet core" evidence="2">
    <location>
        <begin position="96"/>
        <end position="194"/>
    </location>
</feature>
<dbReference type="AlphaFoldDB" id="A0A9X1X680"/>
<comment type="caution">
    <text evidence="3">The sequence shown here is derived from an EMBL/GenBank/DDBJ whole genome shotgun (WGS) entry which is preliminary data.</text>
</comment>
<dbReference type="InterPro" id="IPR016047">
    <property type="entry name" value="M23ase_b-sheet_dom"/>
</dbReference>
<dbReference type="Gene3D" id="2.70.70.10">
    <property type="entry name" value="Glucose Permease (Domain IIA)"/>
    <property type="match status" value="1"/>
</dbReference>
<gene>
    <name evidence="3" type="ORF">MUY27_14275</name>
</gene>
<dbReference type="GO" id="GO:0004222">
    <property type="term" value="F:metalloendopeptidase activity"/>
    <property type="evidence" value="ECO:0007669"/>
    <property type="project" value="TreeGrafter"/>
</dbReference>
<sequence>MDRHAQLAAYLKNNPDKVNKVIDFHPGLTRFYAFDFTSANTELTPADVADTDKFTHWVEDKLRGHDCEFGIGGYMEHRTLYGRSPLFDTDEELRRLHLGVDIWGSAGTAVYAPLAGQVHSFQDNHHFGDYGPTIILEHHLDDLMLYSLYGHLTRESLNGLHEGKAVEADEKIGAFGDADENGSWPPHLHFQLMFDLQGKRGDYPGVGRFSEKELLMHNIPDPAVILQIPDATIVR</sequence>
<dbReference type="Proteomes" id="UP001139450">
    <property type="component" value="Unassembled WGS sequence"/>
</dbReference>
<dbReference type="PANTHER" id="PTHR21666:SF289">
    <property type="entry name" value="L-ALA--D-GLU ENDOPEPTIDASE"/>
    <property type="match status" value="1"/>
</dbReference>
<evidence type="ECO:0000313" key="3">
    <source>
        <dbReference type="EMBL" id="MCJ8210880.1"/>
    </source>
</evidence>
<protein>
    <submittedName>
        <fullName evidence="3">Peptidoglycan DD-metalloendopeptidase family protein</fullName>
    </submittedName>
</protein>
<dbReference type="EMBL" id="JALJEJ010000006">
    <property type="protein sequence ID" value="MCJ8210880.1"/>
    <property type="molecule type" value="Genomic_DNA"/>
</dbReference>
<evidence type="ECO:0000256" key="1">
    <source>
        <dbReference type="ARBA" id="ARBA00022729"/>
    </source>
</evidence>
<evidence type="ECO:0000313" key="4">
    <source>
        <dbReference type="Proteomes" id="UP001139450"/>
    </source>
</evidence>
<accession>A0A9X1X680</accession>